<gene>
    <name evidence="1" type="ORF">SAMN04488018_11082</name>
</gene>
<organism evidence="1 2">
    <name type="scientific">Myroides marinus</name>
    <dbReference type="NCBI Taxonomy" id="703342"/>
    <lineage>
        <taxon>Bacteria</taxon>
        <taxon>Pseudomonadati</taxon>
        <taxon>Bacteroidota</taxon>
        <taxon>Flavobacteriia</taxon>
        <taxon>Flavobacteriales</taxon>
        <taxon>Flavobacteriaceae</taxon>
        <taxon>Myroides</taxon>
    </lineage>
</organism>
<dbReference type="Proteomes" id="UP000183077">
    <property type="component" value="Unassembled WGS sequence"/>
</dbReference>
<reference evidence="1 2" key="1">
    <citation type="submission" date="2016-10" db="EMBL/GenBank/DDBJ databases">
        <authorList>
            <person name="de Groot N.N."/>
        </authorList>
    </citation>
    <scope>NUCLEOTIDE SEQUENCE [LARGE SCALE GENOMIC DNA]</scope>
    <source>
        <strain evidence="1 2">DSM 23048</strain>
    </source>
</reference>
<dbReference type="EMBL" id="FNYS01000010">
    <property type="protein sequence ID" value="SEJ05369.1"/>
    <property type="molecule type" value="Genomic_DNA"/>
</dbReference>
<dbReference type="Gene3D" id="2.60.120.200">
    <property type="match status" value="1"/>
</dbReference>
<name>A0A1H6VL30_9FLAO</name>
<protein>
    <submittedName>
        <fullName evidence="1">Uncharacterized protein</fullName>
    </submittedName>
</protein>
<dbReference type="RefSeq" id="WP_074746444.1">
    <property type="nucleotide sequence ID" value="NZ_FNYS01000010.1"/>
</dbReference>
<dbReference type="InterPro" id="IPR013320">
    <property type="entry name" value="ConA-like_dom_sf"/>
</dbReference>
<dbReference type="AlphaFoldDB" id="A0A1H6VL30"/>
<dbReference type="GeneID" id="82257491"/>
<dbReference type="GO" id="GO:0005975">
    <property type="term" value="P:carbohydrate metabolic process"/>
    <property type="evidence" value="ECO:0007669"/>
    <property type="project" value="UniProtKB-ARBA"/>
</dbReference>
<dbReference type="GO" id="GO:0004553">
    <property type="term" value="F:hydrolase activity, hydrolyzing O-glycosyl compounds"/>
    <property type="evidence" value="ECO:0007669"/>
    <property type="project" value="UniProtKB-ARBA"/>
</dbReference>
<sequence length="514" mass="56306">MRKKVLFGYSKIYYCLLVLLLNQLCFGQNKFPYFNTGQSEEGFKKLGESKLGLITYGPNGIKLVDNTSQFAGVALNDLSFSTEKGFILEFEFALDMGTTFSGRYGDGIAMVLYNSSLTQPVMGDKGGALGYAHTRKSSGVNIAGFTNGFLGLGLDLFGNYKNIMNVSDEIRNGIVAAGSSDSNEGNFVVLRGPTSLMAAEGYPVLFAIQTEQGKNKNLYLDRSSGTPVTKQRGLVGQRFNLRGNVLNAKPGDTGYRKAIISLVPGVDVDANNESGFFITVEMINDSYNSTVIKNYFIPKNGNIKYTEQTTTSSSIVKNLFINTPTELKMAFTASTGGASIRAHIRNIALSLPFSPVANDMSVQGVLIDAPNTIKPLYLAYGYNSNVYSVLNPPIKSFLYLDKKSFRFKKYDPVSKQPVLTPDNYTLNEPGIGIFKYDENTGEITFTPETGFKGDAPYTFYYDIKNVKPASGTDISTEEYRSRTAAITLNFVKKGTGVDVYPTLIINRGLKNTKN</sequence>
<dbReference type="SUPFAM" id="SSF49899">
    <property type="entry name" value="Concanavalin A-like lectins/glucanases"/>
    <property type="match status" value="1"/>
</dbReference>
<proteinExistence type="predicted"/>
<accession>A0A1H6VL30</accession>
<evidence type="ECO:0000313" key="1">
    <source>
        <dbReference type="EMBL" id="SEJ05369.1"/>
    </source>
</evidence>
<evidence type="ECO:0000313" key="2">
    <source>
        <dbReference type="Proteomes" id="UP000183077"/>
    </source>
</evidence>